<protein>
    <submittedName>
        <fullName evidence="1">HD domain-containing protein</fullName>
    </submittedName>
</protein>
<accession>A0A838BCM2</accession>
<evidence type="ECO:0000313" key="2">
    <source>
        <dbReference type="Proteomes" id="UP000558284"/>
    </source>
</evidence>
<sequence length="139" mass="15713">MSIFYRAAKIAEEVHAGQHDKTGRPFVEHCRRVADAVETIDQKSVAYLHDVLEKGEGWNRARLEDAGFSTAIASAVDAMSRRDGEDYFAFVRRAASNKLALPVKRADLEDNIWQSRQIGASATKYEEGLRILDEEFPRE</sequence>
<comment type="caution">
    <text evidence="1">The sequence shown here is derived from an EMBL/GenBank/DDBJ whole genome shotgun (WGS) entry which is preliminary data.</text>
</comment>
<proteinExistence type="predicted"/>
<name>A0A838BCM2_9HYPH</name>
<dbReference type="Proteomes" id="UP000558284">
    <property type="component" value="Unassembled WGS sequence"/>
</dbReference>
<organism evidence="1 2">
    <name type="scientific">Mesorhizobium neociceri</name>
    <dbReference type="NCBI Taxonomy" id="1307853"/>
    <lineage>
        <taxon>Bacteria</taxon>
        <taxon>Pseudomonadati</taxon>
        <taxon>Pseudomonadota</taxon>
        <taxon>Alphaproteobacteria</taxon>
        <taxon>Hyphomicrobiales</taxon>
        <taxon>Phyllobacteriaceae</taxon>
        <taxon>Mesorhizobium</taxon>
    </lineage>
</organism>
<dbReference type="RefSeq" id="WP_181060103.1">
    <property type="nucleotide sequence ID" value="NZ_JACDTY010000012.1"/>
</dbReference>
<evidence type="ECO:0000313" key="1">
    <source>
        <dbReference type="EMBL" id="MBA1143070.1"/>
    </source>
</evidence>
<dbReference type="Gene3D" id="1.10.3210.10">
    <property type="entry name" value="Hypothetical protein af1432"/>
    <property type="match status" value="1"/>
</dbReference>
<dbReference type="SUPFAM" id="SSF109604">
    <property type="entry name" value="HD-domain/PDEase-like"/>
    <property type="match status" value="1"/>
</dbReference>
<dbReference type="AlphaFoldDB" id="A0A838BCM2"/>
<reference evidence="1 2" key="1">
    <citation type="submission" date="2020-07" db="EMBL/GenBank/DDBJ databases">
        <title>Definition of the novel symbiovar canariense within Mesorhizobium novociceri, a new species of genus Mesorhizobium nodulating Cicer canariense in the Caldera de Taburiente National Park (La Palma, Canary Islands).</title>
        <authorList>
            <person name="Leon-Barrios M."/>
            <person name="Perez-Yepez J."/>
            <person name="Flores-Felix J.D."/>
            <person name="Ramirez-Baena M.H."/>
            <person name="Pulido-Suarez L."/>
            <person name="Igual J.M."/>
            <person name="Velazquez E."/>
            <person name="Peix A."/>
        </authorList>
    </citation>
    <scope>NUCLEOTIDE SEQUENCE [LARGE SCALE GENOMIC DNA]</scope>
    <source>
        <strain evidence="1 2">CCANP35</strain>
    </source>
</reference>
<keyword evidence="2" id="KW-1185">Reference proteome</keyword>
<gene>
    <name evidence="1" type="ORF">H0241_22870</name>
</gene>
<dbReference type="EMBL" id="JACDTY010000012">
    <property type="protein sequence ID" value="MBA1143070.1"/>
    <property type="molecule type" value="Genomic_DNA"/>
</dbReference>